<evidence type="ECO:0000313" key="1">
    <source>
        <dbReference type="EMBL" id="EOA94706.1"/>
    </source>
</evidence>
<protein>
    <submittedName>
        <fullName evidence="1">Uncharacterized protein</fullName>
    </submittedName>
</protein>
<proteinExistence type="predicted"/>
<dbReference type="EMBL" id="KB744634">
    <property type="protein sequence ID" value="EOA94706.1"/>
    <property type="molecule type" value="Genomic_DNA"/>
</dbReference>
<evidence type="ECO:0000313" key="2">
    <source>
        <dbReference type="Proteomes" id="UP000296049"/>
    </source>
</evidence>
<name>R0JCJ9_ANAPL</name>
<dbReference type="AlphaFoldDB" id="R0JCJ9"/>
<keyword evidence="2" id="KW-1185">Reference proteome</keyword>
<gene>
    <name evidence="1" type="ORF">Anapl_10848</name>
</gene>
<organism evidence="1 2">
    <name type="scientific">Anas platyrhynchos</name>
    <name type="common">Mallard</name>
    <name type="synonym">Anas boschas</name>
    <dbReference type="NCBI Taxonomy" id="8839"/>
    <lineage>
        <taxon>Eukaryota</taxon>
        <taxon>Metazoa</taxon>
        <taxon>Chordata</taxon>
        <taxon>Craniata</taxon>
        <taxon>Vertebrata</taxon>
        <taxon>Euteleostomi</taxon>
        <taxon>Archelosauria</taxon>
        <taxon>Archosauria</taxon>
        <taxon>Dinosauria</taxon>
        <taxon>Saurischia</taxon>
        <taxon>Theropoda</taxon>
        <taxon>Coelurosauria</taxon>
        <taxon>Aves</taxon>
        <taxon>Neognathae</taxon>
        <taxon>Galloanserae</taxon>
        <taxon>Anseriformes</taxon>
        <taxon>Anatidae</taxon>
        <taxon>Anatinae</taxon>
        <taxon>Anas</taxon>
    </lineage>
</organism>
<dbReference type="Proteomes" id="UP000296049">
    <property type="component" value="Unassembled WGS sequence"/>
</dbReference>
<sequence length="317" mass="34357">MLPPTRTAVTLQPPPVRNRVSLKGKPSICEFICSYESQHRGSAKLGFDCLEMQKLAYDASLPAVGVPENAAFCLLPLLAVLLLSAGLGITDLSSAVNWHELPQQKCHTCAPPIVSLLSRPDRSACCLRPSSEGHWAACCLLPSLCTIRVGAPQPLRSSGWWEDWTCGGRGSGALKESAAKLTMLFGSEGQRLKWPVLQHRVGFALESRVIYSLDLPSLPSISPTRQPGVCICSAHVLNEGRAKRLLGLSVWGRTHPSCCVAGCKDPGMEQLLGELGTAQTYIPTQVVVASSYFLLPRHFLPCCHSLPMVICVLKEMY</sequence>
<accession>R0JCJ9</accession>
<reference evidence="2" key="1">
    <citation type="journal article" date="2013" name="Nat. Genet.">
        <title>The duck genome and transcriptome provide insight into an avian influenza virus reservoir species.</title>
        <authorList>
            <person name="Huang Y."/>
            <person name="Li Y."/>
            <person name="Burt D.W."/>
            <person name="Chen H."/>
            <person name="Zhang Y."/>
            <person name="Qian W."/>
            <person name="Kim H."/>
            <person name="Gan S."/>
            <person name="Zhao Y."/>
            <person name="Li J."/>
            <person name="Yi K."/>
            <person name="Feng H."/>
            <person name="Zhu P."/>
            <person name="Li B."/>
            <person name="Liu Q."/>
            <person name="Fairley S."/>
            <person name="Magor K.E."/>
            <person name="Du Z."/>
            <person name="Hu X."/>
            <person name="Goodman L."/>
            <person name="Tafer H."/>
            <person name="Vignal A."/>
            <person name="Lee T."/>
            <person name="Kim K.W."/>
            <person name="Sheng Z."/>
            <person name="An Y."/>
            <person name="Searle S."/>
            <person name="Herrero J."/>
            <person name="Groenen M.A."/>
            <person name="Crooijmans R.P."/>
            <person name="Faraut T."/>
            <person name="Cai Q."/>
            <person name="Webster R.G."/>
            <person name="Aldridge J.R."/>
            <person name="Warren W.C."/>
            <person name="Bartschat S."/>
            <person name="Kehr S."/>
            <person name="Marz M."/>
            <person name="Stadler P.F."/>
            <person name="Smith J."/>
            <person name="Kraus R.H."/>
            <person name="Zhao Y."/>
            <person name="Ren L."/>
            <person name="Fei J."/>
            <person name="Morisson M."/>
            <person name="Kaiser P."/>
            <person name="Griffin D.K."/>
            <person name="Rao M."/>
            <person name="Pitel F."/>
            <person name="Wang J."/>
            <person name="Li N."/>
        </authorList>
    </citation>
    <scope>NUCLEOTIDE SEQUENCE [LARGE SCALE GENOMIC DNA]</scope>
</reference>